<accession>A0AAV6G0B3</accession>
<organism evidence="2 3">
    <name type="scientific">Alosa alosa</name>
    <name type="common">allis shad</name>
    <dbReference type="NCBI Taxonomy" id="278164"/>
    <lineage>
        <taxon>Eukaryota</taxon>
        <taxon>Metazoa</taxon>
        <taxon>Chordata</taxon>
        <taxon>Craniata</taxon>
        <taxon>Vertebrata</taxon>
        <taxon>Euteleostomi</taxon>
        <taxon>Actinopterygii</taxon>
        <taxon>Neopterygii</taxon>
        <taxon>Teleostei</taxon>
        <taxon>Clupei</taxon>
        <taxon>Clupeiformes</taxon>
        <taxon>Clupeoidei</taxon>
        <taxon>Clupeidae</taxon>
        <taxon>Alosa</taxon>
    </lineage>
</organism>
<name>A0AAV6G0B3_9TELE</name>
<feature type="signal peptide" evidence="1">
    <location>
        <begin position="1"/>
        <end position="19"/>
    </location>
</feature>
<dbReference type="EMBL" id="JADWDJ010000017">
    <property type="protein sequence ID" value="KAG5267497.1"/>
    <property type="molecule type" value="Genomic_DNA"/>
</dbReference>
<sequence>MRMHVLLLVSAIICQYGATGTLMQDYEDPEFTTSTQEPAPFKVRRYAGVTRRQTDSSEASEDEALCLLSRERDALIHLSCKQRLTRSNFNINPFGLRFGKRQNLLNTPTVKSEPRKLLPILLYLRDRQIAT</sequence>
<evidence type="ECO:0000313" key="2">
    <source>
        <dbReference type="EMBL" id="KAG5267497.1"/>
    </source>
</evidence>
<evidence type="ECO:0008006" key="4">
    <source>
        <dbReference type="Google" id="ProtNLM"/>
    </source>
</evidence>
<protein>
    <recommendedName>
        <fullName evidence="4">Kisspeptin</fullName>
    </recommendedName>
</protein>
<evidence type="ECO:0000313" key="3">
    <source>
        <dbReference type="Proteomes" id="UP000823561"/>
    </source>
</evidence>
<keyword evidence="1" id="KW-0732">Signal</keyword>
<evidence type="ECO:0000256" key="1">
    <source>
        <dbReference type="SAM" id="SignalP"/>
    </source>
</evidence>
<dbReference type="AlphaFoldDB" id="A0AAV6G0B3"/>
<keyword evidence="3" id="KW-1185">Reference proteome</keyword>
<comment type="caution">
    <text evidence="2">The sequence shown here is derived from an EMBL/GenBank/DDBJ whole genome shotgun (WGS) entry which is preliminary data.</text>
</comment>
<gene>
    <name evidence="2" type="ORF">AALO_G00222400</name>
</gene>
<dbReference type="Proteomes" id="UP000823561">
    <property type="component" value="Chromosome 17"/>
</dbReference>
<reference evidence="2 3" key="1">
    <citation type="submission" date="2020-10" db="EMBL/GenBank/DDBJ databases">
        <title>Chromosome-scale genome assembly of the Allis shad, Alosa alosa.</title>
        <authorList>
            <person name="Margot Z."/>
            <person name="Christophe K."/>
            <person name="Cabau C."/>
            <person name="Louis A."/>
            <person name="Berthelot C."/>
            <person name="Parey E."/>
            <person name="Roest Crollius H."/>
            <person name="Montfort J."/>
            <person name="Robinson-Rechavi M."/>
            <person name="Bucao C."/>
            <person name="Bouchez O."/>
            <person name="Gislard M."/>
            <person name="Lluch J."/>
            <person name="Milhes M."/>
            <person name="Lampietro C."/>
            <person name="Lopez Roques C."/>
            <person name="Donnadieu C."/>
            <person name="Braasch I."/>
            <person name="Desvignes T."/>
            <person name="Postlethwait J."/>
            <person name="Bobe J."/>
            <person name="Guiguen Y."/>
        </authorList>
    </citation>
    <scope>NUCLEOTIDE SEQUENCE [LARGE SCALE GENOMIC DNA]</scope>
    <source>
        <strain evidence="2">M-15738</strain>
        <tissue evidence="2">Blood</tissue>
    </source>
</reference>
<feature type="chain" id="PRO_5043406074" description="Kisspeptin" evidence="1">
    <location>
        <begin position="20"/>
        <end position="131"/>
    </location>
</feature>
<proteinExistence type="predicted"/>